<gene>
    <name evidence="1" type="ordered locus">PCC8801_0987</name>
</gene>
<accession>B7K0S2</accession>
<organism evidence="1 2">
    <name type="scientific">Rippkaea orientalis (strain PCC 8801 / RF-1)</name>
    <name type="common">Cyanothece sp. (strain PCC 8801)</name>
    <dbReference type="NCBI Taxonomy" id="41431"/>
    <lineage>
        <taxon>Bacteria</taxon>
        <taxon>Bacillati</taxon>
        <taxon>Cyanobacteriota</taxon>
        <taxon>Cyanophyceae</taxon>
        <taxon>Oscillatoriophycideae</taxon>
        <taxon>Chroococcales</taxon>
        <taxon>Aphanothecaceae</taxon>
        <taxon>Rippkaea</taxon>
        <taxon>Rippkaea orientalis</taxon>
    </lineage>
</organism>
<name>B7K0S2_RIPO1</name>
<evidence type="ECO:0008006" key="3">
    <source>
        <dbReference type="Google" id="ProtNLM"/>
    </source>
</evidence>
<dbReference type="Proteomes" id="UP000008204">
    <property type="component" value="Chromosome"/>
</dbReference>
<evidence type="ECO:0000313" key="1">
    <source>
        <dbReference type="EMBL" id="ACK65063.1"/>
    </source>
</evidence>
<proteinExistence type="predicted"/>
<dbReference type="NCBIfam" id="TIGR04096">
    <property type="entry name" value="dnd_rel_methyl"/>
    <property type="match status" value="2"/>
</dbReference>
<dbReference type="eggNOG" id="COG0500">
    <property type="taxonomic scope" value="Bacteria"/>
</dbReference>
<dbReference type="AlphaFoldDB" id="B7K0S2"/>
<dbReference type="KEGG" id="cyp:PCC8801_0987"/>
<sequence length="664" mass="76929">MFLTTDTFNTIVEHCQNSQIGKILPNALYIHSSAIAALDPILQQYEQQARMTDEIEQATLVKFSTEKPKISYLFYPDFDNDPHPALTLSIVVDLQTKQTNYWDYSDSNNPPILHRKETFVTPDYPQYEEFAHLTYIEEALGLLNLSRSIGTRLEWEKRLNRYHLTFENHSLVCLRPLSSTERLQIQIERHKAAIKRKSLSRPVRLALEAGLFTPETTFFDYGCGYGGDVKRIAQAGYDSSGWDPYYFQDHPKKSANIVNLGYIINVIEDLKERQEALINAWELTSQVLIVAAQVLIDDRDRGIVAYGDGIITRRNTFQKYYEQEELKLYIDQVLKVDSIPIGLGIYFVFRDENQAQTFRISQVRSHFSTPRIQSQLKRFEDYEPLLTPLMEFFTERGRLPVTGELSNELELKQEFRTFRQAFKVVLQVTNQEDWDNIAEKRRQDLLLYLALSQFSDRPSIKELSDTVKQDIKTLFGSYQKACMVADIMLCQVGDLEKIANLCQNSPVGKKLKSALAIHISALESLEPLLRLYEGCASRTIGRLEEANVIKISWQTPKISYLFYPDFDENPHPTLHSIMEIQLGDLRVKYGDFSRHKNPPVLHQKDALVTSNYPFYEQFSQLTKQEQELGLLDNLKEIYRLEGWLNCLEKRSVILQGHELVMNNE</sequence>
<dbReference type="STRING" id="41431.PCC8801_0987"/>
<evidence type="ECO:0000313" key="2">
    <source>
        <dbReference type="Proteomes" id="UP000008204"/>
    </source>
</evidence>
<protein>
    <recommendedName>
        <fullName evidence="3">DNA phosphorothioation-associated methyltransferase</fullName>
    </recommendedName>
</protein>
<dbReference type="RefSeq" id="WP_012594338.1">
    <property type="nucleotide sequence ID" value="NC_011726.1"/>
</dbReference>
<dbReference type="InterPro" id="IPR024019">
    <property type="entry name" value="CHP04096"/>
</dbReference>
<reference evidence="2" key="1">
    <citation type="journal article" date="2011" name="MBio">
        <title>Novel metabolic attributes of the genus Cyanothece, comprising a group of unicellular nitrogen-fixing Cyanobacteria.</title>
        <authorList>
            <person name="Bandyopadhyay A."/>
            <person name="Elvitigala T."/>
            <person name="Welsh E."/>
            <person name="Stockel J."/>
            <person name="Liberton M."/>
            <person name="Min H."/>
            <person name="Sherman L.A."/>
            <person name="Pakrasi H.B."/>
        </authorList>
    </citation>
    <scope>NUCLEOTIDE SEQUENCE [LARGE SCALE GENOMIC DNA]</scope>
    <source>
        <strain evidence="2">PCC 8801</strain>
    </source>
</reference>
<keyword evidence="2" id="KW-1185">Reference proteome</keyword>
<dbReference type="HOGENOM" id="CLU_012555_0_0_3"/>
<dbReference type="EMBL" id="CP001287">
    <property type="protein sequence ID" value="ACK65063.1"/>
    <property type="molecule type" value="Genomic_DNA"/>
</dbReference>
<dbReference type="OrthoDB" id="224775at2"/>